<evidence type="ECO:0000256" key="1">
    <source>
        <dbReference type="ARBA" id="ARBA00004418"/>
    </source>
</evidence>
<name>A0AAX1ULC1_CERSP</name>
<dbReference type="PANTHER" id="PTHR30290">
    <property type="entry name" value="PERIPLASMIC BINDING COMPONENT OF ABC TRANSPORTER"/>
    <property type="match status" value="1"/>
</dbReference>
<dbReference type="Pfam" id="PF00496">
    <property type="entry name" value="SBP_bac_5"/>
    <property type="match status" value="1"/>
</dbReference>
<evidence type="ECO:0000256" key="3">
    <source>
        <dbReference type="ARBA" id="ARBA00022448"/>
    </source>
</evidence>
<dbReference type="PIRSF" id="PIRSF002741">
    <property type="entry name" value="MppA"/>
    <property type="match status" value="1"/>
</dbReference>
<evidence type="ECO:0000256" key="2">
    <source>
        <dbReference type="ARBA" id="ARBA00005695"/>
    </source>
</evidence>
<feature type="domain" description="Solute-binding protein family 5" evidence="5">
    <location>
        <begin position="85"/>
        <end position="463"/>
    </location>
</feature>
<gene>
    <name evidence="6" type="ORF">D1114_11745</name>
</gene>
<dbReference type="InterPro" id="IPR030678">
    <property type="entry name" value="Peptide/Ni-bd"/>
</dbReference>
<keyword evidence="4" id="KW-0732">Signal</keyword>
<proteinExistence type="inferred from homology"/>
<evidence type="ECO:0000313" key="7">
    <source>
        <dbReference type="Proteomes" id="UP000266305"/>
    </source>
</evidence>
<sequence>MVPLREPGEAARRLREDSMTRSSTAAAAILSAWAACGAAGAEELRVGVAAEPVAIDPHFFRTGPNMSLRENISDGLVYNNQVTGEVEPRLAARWQVEDVRWRFELNPEARFADGEAVSAADVIYSLCRVRNVPDSPGTFLSFIETIEAVEPEGEGALTIVTKGPDPVLLESLSTIGIVQAPMDAPLTYDEADCGTDDWLSTQAFNDGSLEAGIGPYRVTSYRRGIETVLERNEGYYGPAPHYERVVLRAIPENGARIAALLSGGVDVIDAVPVNAIDQIYQNEKLALISAPASRLIFFAFDQEGEPSPKIGGTDGKNPLKDVRVRKALNLAVDRAQLVSTTMEGIAEEARGIVMGTVFGANPDLAPIPHDPEQARALLAEAGYPDGFTLTISSPSDRYRNDTEVAQAVTQMLAGIGLDVSLETYPQSVYFDRASNYEYSMYLGGAGADTGEGLSQLLNLIHTRDTERGLGGANRGRYSSEKVDALLQEALVTLDAETRRGLLQEAQAIVYEDYGYMPLYHEVAVWAARADVHFEPNAGQLNILYTARPAE</sequence>
<evidence type="ECO:0000313" key="6">
    <source>
        <dbReference type="EMBL" id="RHZ94730.1"/>
    </source>
</evidence>
<dbReference type="AlphaFoldDB" id="A0AAX1ULC1"/>
<keyword evidence="3" id="KW-0813">Transport</keyword>
<dbReference type="CDD" id="cd08498">
    <property type="entry name" value="PBP2_NikA_DppA_OppA_like_2"/>
    <property type="match status" value="1"/>
</dbReference>
<organism evidence="6 7">
    <name type="scientific">Cereibacter sphaeroides</name>
    <name type="common">Rhodobacter sphaeroides</name>
    <dbReference type="NCBI Taxonomy" id="1063"/>
    <lineage>
        <taxon>Bacteria</taxon>
        <taxon>Pseudomonadati</taxon>
        <taxon>Pseudomonadota</taxon>
        <taxon>Alphaproteobacteria</taxon>
        <taxon>Rhodobacterales</taxon>
        <taxon>Paracoccaceae</taxon>
        <taxon>Cereibacter</taxon>
    </lineage>
</organism>
<comment type="subcellular location">
    <subcellularLocation>
        <location evidence="1">Periplasm</location>
    </subcellularLocation>
</comment>
<dbReference type="Gene3D" id="3.10.105.10">
    <property type="entry name" value="Dipeptide-binding Protein, Domain 3"/>
    <property type="match status" value="1"/>
</dbReference>
<reference evidence="6 7" key="1">
    <citation type="submission" date="2018-08" db="EMBL/GenBank/DDBJ databases">
        <title>Draft genome sequence of Rhodobacter sphaeroides FY.</title>
        <authorList>
            <person name="Rayyan A."/>
            <person name="Meyer T.E."/>
            <person name="Kyndt J.A."/>
        </authorList>
    </citation>
    <scope>NUCLEOTIDE SEQUENCE [LARGE SCALE GENOMIC DNA]</scope>
    <source>
        <strain evidence="6 7">FY</strain>
    </source>
</reference>
<dbReference type="InterPro" id="IPR039424">
    <property type="entry name" value="SBP_5"/>
</dbReference>
<evidence type="ECO:0000256" key="4">
    <source>
        <dbReference type="ARBA" id="ARBA00022729"/>
    </source>
</evidence>
<dbReference type="SUPFAM" id="SSF53850">
    <property type="entry name" value="Periplasmic binding protein-like II"/>
    <property type="match status" value="1"/>
</dbReference>
<dbReference type="GO" id="GO:0015833">
    <property type="term" value="P:peptide transport"/>
    <property type="evidence" value="ECO:0007669"/>
    <property type="project" value="TreeGrafter"/>
</dbReference>
<dbReference type="EMBL" id="QWGP01000011">
    <property type="protein sequence ID" value="RHZ94730.1"/>
    <property type="molecule type" value="Genomic_DNA"/>
</dbReference>
<dbReference type="GO" id="GO:0030288">
    <property type="term" value="C:outer membrane-bounded periplasmic space"/>
    <property type="evidence" value="ECO:0007669"/>
    <property type="project" value="UniProtKB-ARBA"/>
</dbReference>
<evidence type="ECO:0000259" key="5">
    <source>
        <dbReference type="Pfam" id="PF00496"/>
    </source>
</evidence>
<comment type="similarity">
    <text evidence="2">Belongs to the bacterial solute-binding protein 5 family.</text>
</comment>
<dbReference type="Gene3D" id="3.40.190.10">
    <property type="entry name" value="Periplasmic binding protein-like II"/>
    <property type="match status" value="1"/>
</dbReference>
<dbReference type="GO" id="GO:1904680">
    <property type="term" value="F:peptide transmembrane transporter activity"/>
    <property type="evidence" value="ECO:0007669"/>
    <property type="project" value="TreeGrafter"/>
</dbReference>
<comment type="caution">
    <text evidence="6">The sequence shown here is derived from an EMBL/GenBank/DDBJ whole genome shotgun (WGS) entry which is preliminary data.</text>
</comment>
<dbReference type="PANTHER" id="PTHR30290:SF9">
    <property type="entry name" value="OLIGOPEPTIDE-BINDING PROTEIN APPA"/>
    <property type="match status" value="1"/>
</dbReference>
<dbReference type="Proteomes" id="UP000266305">
    <property type="component" value="Unassembled WGS sequence"/>
</dbReference>
<protein>
    <submittedName>
        <fullName evidence="6">ABC transporter substrate-binding protein</fullName>
    </submittedName>
</protein>
<dbReference type="Gene3D" id="3.90.76.10">
    <property type="entry name" value="Dipeptide-binding Protein, Domain 1"/>
    <property type="match status" value="1"/>
</dbReference>
<dbReference type="GO" id="GO:0043190">
    <property type="term" value="C:ATP-binding cassette (ABC) transporter complex"/>
    <property type="evidence" value="ECO:0007669"/>
    <property type="project" value="InterPro"/>
</dbReference>
<dbReference type="InterPro" id="IPR000914">
    <property type="entry name" value="SBP_5_dom"/>
</dbReference>
<accession>A0AAX1ULC1</accession>